<comment type="caution">
    <text evidence="1">The sequence shown here is derived from an EMBL/GenBank/DDBJ whole genome shotgun (WGS) entry which is preliminary data.</text>
</comment>
<accession>A0A2N1M7D3</accession>
<sequence>MGCSKIFSGLPEITSEIIQYLQNDFSTLHSCILVNRLWCRLAIPLLWEDPFSKNCPKNYYFIDIYLNKLNEDDKIKLNEYGIIFPSSTLFNYPSFIKCLSTRTFSCSISNWIDNARDSKFNKDFKLSKFIFLSLIKIFIKNEANLHTFEISTTLGMIDGDSFKSFLQLILQNPNFIFNIKSLRMNYSNNLLSFQDFHKIFNSQQNLKTIFLDYSSYPLTSLKYSNCSNTLKIIIFHKVYLNNWEVNFNEVFEQLNVLDSIHILYCYPLNSAFIQQIINLTKPFKLKSLFMDEGPVSQIESLELLLQKFGNYLENIGFESSIDHEFKFQLFKLAKIYCNKIKFLEILEFDDQNIYSSFNLMKNIQHNLNYLSINFCQFGCYQLSYDDKLSSIVLQNLGQILPYRLEYLSLALKFNINDLEVFFKNSKNTFIKKLLIRNKMYQESEEILPCIKKYAMKEKRIANLAIESLLYYSNNVRKELFHLKDEVEEFKFYDIQVTSYDNLCIKGENFKKPLEGTLSERLSERLSNNPKKILKANPPKKKLIQLPKFLKKLGVTWSPR</sequence>
<reference evidence="1 2" key="2">
    <citation type="submission" date="2017-10" db="EMBL/GenBank/DDBJ databases">
        <title>Extensive intraspecific genome diversity in a model arbuscular mycorrhizal fungus.</title>
        <authorList>
            <person name="Chen E.C.H."/>
            <person name="Morin E."/>
            <person name="Baudet D."/>
            <person name="Noel J."/>
            <person name="Ndikumana S."/>
            <person name="Charron P."/>
            <person name="St-Onge C."/>
            <person name="Giorgi J."/>
            <person name="Grigoriev I.V."/>
            <person name="Roux C."/>
            <person name="Martin F.M."/>
            <person name="Corradi N."/>
        </authorList>
    </citation>
    <scope>NUCLEOTIDE SEQUENCE [LARGE SCALE GENOMIC DNA]</scope>
    <source>
        <strain evidence="1 2">C2</strain>
    </source>
</reference>
<dbReference type="VEuPathDB" id="FungiDB:RhiirFUN_010059"/>
<dbReference type="AlphaFoldDB" id="A0A2N1M7D3"/>
<dbReference type="VEuPathDB" id="FungiDB:RhiirA1_469155"/>
<protein>
    <recommendedName>
        <fullName evidence="3">F-box domain-containing protein</fullName>
    </recommendedName>
</protein>
<proteinExistence type="predicted"/>
<gene>
    <name evidence="1" type="ORF">RhiirC2_858175</name>
</gene>
<organism evidence="1 2">
    <name type="scientific">Rhizophagus irregularis</name>
    <dbReference type="NCBI Taxonomy" id="588596"/>
    <lineage>
        <taxon>Eukaryota</taxon>
        <taxon>Fungi</taxon>
        <taxon>Fungi incertae sedis</taxon>
        <taxon>Mucoromycota</taxon>
        <taxon>Glomeromycotina</taxon>
        <taxon>Glomeromycetes</taxon>
        <taxon>Glomerales</taxon>
        <taxon>Glomeraceae</taxon>
        <taxon>Rhizophagus</taxon>
    </lineage>
</organism>
<name>A0A2N1M7D3_9GLOM</name>
<evidence type="ECO:0000313" key="1">
    <source>
        <dbReference type="EMBL" id="PKK57541.1"/>
    </source>
</evidence>
<dbReference type="Proteomes" id="UP000233469">
    <property type="component" value="Unassembled WGS sequence"/>
</dbReference>
<evidence type="ECO:0008006" key="3">
    <source>
        <dbReference type="Google" id="ProtNLM"/>
    </source>
</evidence>
<dbReference type="EMBL" id="LLXL01004299">
    <property type="protein sequence ID" value="PKK57541.1"/>
    <property type="molecule type" value="Genomic_DNA"/>
</dbReference>
<evidence type="ECO:0000313" key="2">
    <source>
        <dbReference type="Proteomes" id="UP000233469"/>
    </source>
</evidence>
<dbReference type="VEuPathDB" id="FungiDB:FUN_006342"/>
<reference evidence="1 2" key="1">
    <citation type="submission" date="2016-04" db="EMBL/GenBank/DDBJ databases">
        <title>Genome analyses suggest a sexual origin of heterokaryosis in a supposedly ancient asexual fungus.</title>
        <authorList>
            <person name="Ropars J."/>
            <person name="Sedzielewska K."/>
            <person name="Noel J."/>
            <person name="Charron P."/>
            <person name="Farinelli L."/>
            <person name="Marton T."/>
            <person name="Kruger M."/>
            <person name="Pelin A."/>
            <person name="Brachmann A."/>
            <person name="Corradi N."/>
        </authorList>
    </citation>
    <scope>NUCLEOTIDE SEQUENCE [LARGE SCALE GENOMIC DNA]</scope>
    <source>
        <strain evidence="1 2">C2</strain>
    </source>
</reference>